<feature type="non-terminal residue" evidence="1">
    <location>
        <position position="1"/>
    </location>
</feature>
<gene>
    <name evidence="1" type="ORF">S03H2_11617</name>
</gene>
<reference evidence="1" key="1">
    <citation type="journal article" date="2014" name="Front. Microbiol.">
        <title>High frequency of phylogenetically diverse reductive dehalogenase-homologous genes in deep subseafloor sedimentary metagenomes.</title>
        <authorList>
            <person name="Kawai M."/>
            <person name="Futagami T."/>
            <person name="Toyoda A."/>
            <person name="Takaki Y."/>
            <person name="Nishi S."/>
            <person name="Hori S."/>
            <person name="Arai W."/>
            <person name="Tsubouchi T."/>
            <person name="Morono Y."/>
            <person name="Uchiyama I."/>
            <person name="Ito T."/>
            <person name="Fujiyama A."/>
            <person name="Inagaki F."/>
            <person name="Takami H."/>
        </authorList>
    </citation>
    <scope>NUCLEOTIDE SEQUENCE</scope>
    <source>
        <strain evidence="1">Expedition CK06-06</strain>
    </source>
</reference>
<sequence length="32" mass="3599">ENLSDMRLLNLLGNKMRHPEDTISKKGGMKDG</sequence>
<accession>X1HCT8</accession>
<comment type="caution">
    <text evidence="1">The sequence shown here is derived from an EMBL/GenBank/DDBJ whole genome shotgun (WGS) entry which is preliminary data.</text>
</comment>
<protein>
    <submittedName>
        <fullName evidence="1">Uncharacterized protein</fullName>
    </submittedName>
</protein>
<proteinExistence type="predicted"/>
<dbReference type="EMBL" id="BARU01005920">
    <property type="protein sequence ID" value="GAH43133.1"/>
    <property type="molecule type" value="Genomic_DNA"/>
</dbReference>
<organism evidence="1">
    <name type="scientific">marine sediment metagenome</name>
    <dbReference type="NCBI Taxonomy" id="412755"/>
    <lineage>
        <taxon>unclassified sequences</taxon>
        <taxon>metagenomes</taxon>
        <taxon>ecological metagenomes</taxon>
    </lineage>
</organism>
<evidence type="ECO:0000313" key="1">
    <source>
        <dbReference type="EMBL" id="GAH43133.1"/>
    </source>
</evidence>
<name>X1HCT8_9ZZZZ</name>
<dbReference type="AlphaFoldDB" id="X1HCT8"/>